<accession>A0ACB7RVG7</accession>
<evidence type="ECO:0000313" key="2">
    <source>
        <dbReference type="Proteomes" id="UP000821845"/>
    </source>
</evidence>
<dbReference type="EMBL" id="CM023487">
    <property type="protein sequence ID" value="KAH6926927.1"/>
    <property type="molecule type" value="Genomic_DNA"/>
</dbReference>
<evidence type="ECO:0000313" key="1">
    <source>
        <dbReference type="EMBL" id="KAH6926927.1"/>
    </source>
</evidence>
<proteinExistence type="predicted"/>
<reference evidence="1" key="1">
    <citation type="submission" date="2020-05" db="EMBL/GenBank/DDBJ databases">
        <title>Large-scale comparative analyses of tick genomes elucidate their genetic diversity and vector capacities.</title>
        <authorList>
            <person name="Jia N."/>
            <person name="Wang J."/>
            <person name="Shi W."/>
            <person name="Du L."/>
            <person name="Sun Y."/>
            <person name="Zhan W."/>
            <person name="Jiang J."/>
            <person name="Wang Q."/>
            <person name="Zhang B."/>
            <person name="Ji P."/>
            <person name="Sakyi L.B."/>
            <person name="Cui X."/>
            <person name="Yuan T."/>
            <person name="Jiang B."/>
            <person name="Yang W."/>
            <person name="Lam T.T.-Y."/>
            <person name="Chang Q."/>
            <person name="Ding S."/>
            <person name="Wang X."/>
            <person name="Zhu J."/>
            <person name="Ruan X."/>
            <person name="Zhao L."/>
            <person name="Wei J."/>
            <person name="Que T."/>
            <person name="Du C."/>
            <person name="Cheng J."/>
            <person name="Dai P."/>
            <person name="Han X."/>
            <person name="Huang E."/>
            <person name="Gao Y."/>
            <person name="Liu J."/>
            <person name="Shao H."/>
            <person name="Ye R."/>
            <person name="Li L."/>
            <person name="Wei W."/>
            <person name="Wang X."/>
            <person name="Wang C."/>
            <person name="Yang T."/>
            <person name="Huo Q."/>
            <person name="Li W."/>
            <person name="Guo W."/>
            <person name="Chen H."/>
            <person name="Zhou L."/>
            <person name="Ni X."/>
            <person name="Tian J."/>
            <person name="Zhou Y."/>
            <person name="Sheng Y."/>
            <person name="Liu T."/>
            <person name="Pan Y."/>
            <person name="Xia L."/>
            <person name="Li J."/>
            <person name="Zhao F."/>
            <person name="Cao W."/>
        </authorList>
    </citation>
    <scope>NUCLEOTIDE SEQUENCE</scope>
    <source>
        <strain evidence="1">Hyas-2018</strain>
    </source>
</reference>
<protein>
    <submittedName>
        <fullName evidence="1">Uncharacterized protein</fullName>
    </submittedName>
</protein>
<dbReference type="Proteomes" id="UP000821845">
    <property type="component" value="Chromosome 7"/>
</dbReference>
<name>A0ACB7RVG7_HYAAI</name>
<keyword evidence="2" id="KW-1185">Reference proteome</keyword>
<comment type="caution">
    <text evidence="1">The sequence shown here is derived from an EMBL/GenBank/DDBJ whole genome shotgun (WGS) entry which is preliminary data.</text>
</comment>
<organism evidence="1 2">
    <name type="scientific">Hyalomma asiaticum</name>
    <name type="common">Tick</name>
    <dbReference type="NCBI Taxonomy" id="266040"/>
    <lineage>
        <taxon>Eukaryota</taxon>
        <taxon>Metazoa</taxon>
        <taxon>Ecdysozoa</taxon>
        <taxon>Arthropoda</taxon>
        <taxon>Chelicerata</taxon>
        <taxon>Arachnida</taxon>
        <taxon>Acari</taxon>
        <taxon>Parasitiformes</taxon>
        <taxon>Ixodida</taxon>
        <taxon>Ixodoidea</taxon>
        <taxon>Ixodidae</taxon>
        <taxon>Hyalomminae</taxon>
        <taxon>Hyalomma</taxon>
    </lineage>
</organism>
<sequence>MAHAEKLFWTGDTRADGSFRNSSPDRRGIELHGLLLESQDRREDPAKRTHPGCRHQRSRVRPKRNATGAPYSGGPHHPAERTPGPHAQPSGNTGGSINPNGSTLQRRLAVVPSPSSSPGPMGCTLSKSLSSLVRGGSGGSRNNKGNGAAEPVGDPPPPPAPDPRHPLTARQIFSITKSWKAIARAMEPTGIEMFVRLFQEKGDLLDLFEKFQALRTKESQRESMELAQHASVVMTTLDEGINALDNLDYFMDYLHNTGRLHYKIKGFKKEYFWHIENPFLAAVSETLGDRYTENIENIYKITIRFILETLVEGYELAEKEAAA</sequence>
<gene>
    <name evidence="1" type="ORF">HPB50_023876</name>
</gene>